<dbReference type="SMART" id="SM00530">
    <property type="entry name" value="HTH_XRE"/>
    <property type="match status" value="1"/>
</dbReference>
<sequence length="104" mass="11940">MRQINPEKLAKLSTANSMLDEKYGAPGTPSREQFNEESLAWFYGNMLRERRKELNLTQKQLAEKLGREQSYIARVENGKADIQLSSFFRIAAVLGIQFIPTFVN</sequence>
<dbReference type="RefSeq" id="WP_107031976.1">
    <property type="nucleotide sequence ID" value="NZ_CAJSYL010000021.1"/>
</dbReference>
<dbReference type="SUPFAM" id="SSF47413">
    <property type="entry name" value="lambda repressor-like DNA-binding domains"/>
    <property type="match status" value="1"/>
</dbReference>
<keyword evidence="1" id="KW-0238">DNA-binding</keyword>
<dbReference type="GeneID" id="82525824"/>
<dbReference type="PANTHER" id="PTHR46797:SF1">
    <property type="entry name" value="METHYLPHOSPHONATE SYNTHASE"/>
    <property type="match status" value="1"/>
</dbReference>
<dbReference type="InterPro" id="IPR001387">
    <property type="entry name" value="Cro/C1-type_HTH"/>
</dbReference>
<reference evidence="4" key="1">
    <citation type="submission" date="2018-02" db="EMBL/GenBank/DDBJ databases">
        <authorList>
            <person name="Clavel T."/>
            <person name="Strowig T."/>
        </authorList>
    </citation>
    <scope>NUCLEOTIDE SEQUENCE [LARGE SCALE GENOMIC DNA]</scope>
    <source>
        <strain evidence="4">DSM 103720</strain>
    </source>
</reference>
<keyword evidence="4" id="KW-1185">Reference proteome</keyword>
<evidence type="ECO:0000313" key="4">
    <source>
        <dbReference type="Proteomes" id="UP000244905"/>
    </source>
</evidence>
<feature type="domain" description="HTH cro/C1-type" evidence="2">
    <location>
        <begin position="47"/>
        <end position="103"/>
    </location>
</feature>
<protein>
    <submittedName>
        <fullName evidence="3">XRE family transcriptional regulator</fullName>
    </submittedName>
</protein>
<dbReference type="AlphaFoldDB" id="A0A2V1IKL1"/>
<dbReference type="PROSITE" id="PS50943">
    <property type="entry name" value="HTH_CROC1"/>
    <property type="match status" value="1"/>
</dbReference>
<organism evidence="3 4">
    <name type="scientific">Duncaniella muris</name>
    <dbReference type="NCBI Taxonomy" id="2094150"/>
    <lineage>
        <taxon>Bacteria</taxon>
        <taxon>Pseudomonadati</taxon>
        <taxon>Bacteroidota</taxon>
        <taxon>Bacteroidia</taxon>
        <taxon>Bacteroidales</taxon>
        <taxon>Muribaculaceae</taxon>
        <taxon>Duncaniella</taxon>
    </lineage>
</organism>
<dbReference type="PANTHER" id="PTHR46797">
    <property type="entry name" value="HTH-TYPE TRANSCRIPTIONAL REGULATOR"/>
    <property type="match status" value="1"/>
</dbReference>
<accession>A0A2V1IKL1</accession>
<name>A0A2V1IKL1_9BACT</name>
<evidence type="ECO:0000313" key="3">
    <source>
        <dbReference type="EMBL" id="PWB02702.1"/>
    </source>
</evidence>
<dbReference type="GO" id="GO:0003700">
    <property type="term" value="F:DNA-binding transcription factor activity"/>
    <property type="evidence" value="ECO:0007669"/>
    <property type="project" value="TreeGrafter"/>
</dbReference>
<dbReference type="GO" id="GO:0005829">
    <property type="term" value="C:cytosol"/>
    <property type="evidence" value="ECO:0007669"/>
    <property type="project" value="TreeGrafter"/>
</dbReference>
<gene>
    <name evidence="3" type="ORF">C5O23_05645</name>
</gene>
<dbReference type="CDD" id="cd00093">
    <property type="entry name" value="HTH_XRE"/>
    <property type="match status" value="1"/>
</dbReference>
<evidence type="ECO:0000256" key="1">
    <source>
        <dbReference type="ARBA" id="ARBA00023125"/>
    </source>
</evidence>
<evidence type="ECO:0000259" key="2">
    <source>
        <dbReference type="PROSITE" id="PS50943"/>
    </source>
</evidence>
<dbReference type="InterPro" id="IPR050807">
    <property type="entry name" value="TransReg_Diox_bact_type"/>
</dbReference>
<proteinExistence type="predicted"/>
<dbReference type="InterPro" id="IPR010982">
    <property type="entry name" value="Lambda_DNA-bd_dom_sf"/>
</dbReference>
<dbReference type="Pfam" id="PF01381">
    <property type="entry name" value="HTH_3"/>
    <property type="match status" value="1"/>
</dbReference>
<dbReference type="Proteomes" id="UP000244905">
    <property type="component" value="Unassembled WGS sequence"/>
</dbReference>
<dbReference type="GO" id="GO:0003677">
    <property type="term" value="F:DNA binding"/>
    <property type="evidence" value="ECO:0007669"/>
    <property type="project" value="UniProtKB-KW"/>
</dbReference>
<comment type="caution">
    <text evidence="3">The sequence shown here is derived from an EMBL/GenBank/DDBJ whole genome shotgun (WGS) entry which is preliminary data.</text>
</comment>
<dbReference type="EMBL" id="PUEC01000010">
    <property type="protein sequence ID" value="PWB02702.1"/>
    <property type="molecule type" value="Genomic_DNA"/>
</dbReference>
<dbReference type="Gene3D" id="1.10.260.40">
    <property type="entry name" value="lambda repressor-like DNA-binding domains"/>
    <property type="match status" value="1"/>
</dbReference>